<evidence type="ECO:0000313" key="6">
    <source>
        <dbReference type="EMBL" id="MCM0618902.1"/>
    </source>
</evidence>
<dbReference type="AlphaFoldDB" id="A0A9X2D4Y6"/>
<name>A0A9X2D4Y6_9ACTN</name>
<dbReference type="EC" id="2.4.-.-" evidence="6"/>
<evidence type="ECO:0000256" key="4">
    <source>
        <dbReference type="ARBA" id="ARBA00022679"/>
    </source>
</evidence>
<dbReference type="Pfam" id="PF00535">
    <property type="entry name" value="Glycos_transf_2"/>
    <property type="match status" value="1"/>
</dbReference>
<comment type="pathway">
    <text evidence="1">Cell wall biogenesis; cell wall polysaccharide biosynthesis.</text>
</comment>
<dbReference type="InterPro" id="IPR029044">
    <property type="entry name" value="Nucleotide-diphossugar_trans"/>
</dbReference>
<dbReference type="RefSeq" id="WP_250825846.1">
    <property type="nucleotide sequence ID" value="NZ_JAMOIL010000001.1"/>
</dbReference>
<evidence type="ECO:0000259" key="5">
    <source>
        <dbReference type="Pfam" id="PF00535"/>
    </source>
</evidence>
<proteinExistence type="inferred from homology"/>
<keyword evidence="7" id="KW-1185">Reference proteome</keyword>
<evidence type="ECO:0000256" key="1">
    <source>
        <dbReference type="ARBA" id="ARBA00004776"/>
    </source>
</evidence>
<sequence length="335" mass="35632">MSARPAAAGLPDATVVVCAYTERRWDQVVAGLAGVDAQTRPAARYVLVIDHNDALLERARAALARPASQEGCEVVVVPNTGARGASGARNTGTALVDTPVTVFLDDDAVPEPAWLEHLLAPYTDSTIEAVGGHAEPVWPDGDAPPQLAPELWWVVGCTYRGMPTRTSPVRNLWGCNMSVRTQVLREVGGFDETAGRVDTFPLGCEETELCIRMADRHGRGRILLEPRARVHHHVSRDRVAWSYLRHRSLLEGVSKAAMAARVGDHRATETEWGYVASVLPRGVLAGLGRGLRGDPAGWSAAAGIVVSLALASLGYARARLGLAGRLGRLPAGGAS</sequence>
<dbReference type="SUPFAM" id="SSF53448">
    <property type="entry name" value="Nucleotide-diphospho-sugar transferases"/>
    <property type="match status" value="1"/>
</dbReference>
<gene>
    <name evidence="6" type="ORF">M8330_01170</name>
</gene>
<dbReference type="PANTHER" id="PTHR43179">
    <property type="entry name" value="RHAMNOSYLTRANSFERASE WBBL"/>
    <property type="match status" value="1"/>
</dbReference>
<organism evidence="6 7">
    <name type="scientific">Nocardioides bruguierae</name>
    <dbReference type="NCBI Taxonomy" id="2945102"/>
    <lineage>
        <taxon>Bacteria</taxon>
        <taxon>Bacillati</taxon>
        <taxon>Actinomycetota</taxon>
        <taxon>Actinomycetes</taxon>
        <taxon>Propionibacteriales</taxon>
        <taxon>Nocardioidaceae</taxon>
        <taxon>Nocardioides</taxon>
    </lineage>
</organism>
<dbReference type="EMBL" id="JAMOIL010000001">
    <property type="protein sequence ID" value="MCM0618902.1"/>
    <property type="molecule type" value="Genomic_DNA"/>
</dbReference>
<comment type="similarity">
    <text evidence="2">Belongs to the glycosyltransferase 2 family.</text>
</comment>
<feature type="domain" description="Glycosyltransferase 2-like" evidence="5">
    <location>
        <begin position="14"/>
        <end position="187"/>
    </location>
</feature>
<keyword evidence="4 6" id="KW-0808">Transferase</keyword>
<dbReference type="PANTHER" id="PTHR43179:SF12">
    <property type="entry name" value="GALACTOFURANOSYLTRANSFERASE GLFT2"/>
    <property type="match status" value="1"/>
</dbReference>
<dbReference type="Gene3D" id="3.90.550.10">
    <property type="entry name" value="Spore Coat Polysaccharide Biosynthesis Protein SpsA, Chain A"/>
    <property type="match status" value="1"/>
</dbReference>
<accession>A0A9X2D4Y6</accession>
<evidence type="ECO:0000313" key="7">
    <source>
        <dbReference type="Proteomes" id="UP001139485"/>
    </source>
</evidence>
<dbReference type="InterPro" id="IPR001173">
    <property type="entry name" value="Glyco_trans_2-like"/>
</dbReference>
<keyword evidence="3 6" id="KW-0328">Glycosyltransferase</keyword>
<comment type="caution">
    <text evidence="6">The sequence shown here is derived from an EMBL/GenBank/DDBJ whole genome shotgun (WGS) entry which is preliminary data.</text>
</comment>
<dbReference type="GO" id="GO:0016757">
    <property type="term" value="F:glycosyltransferase activity"/>
    <property type="evidence" value="ECO:0007669"/>
    <property type="project" value="UniProtKB-KW"/>
</dbReference>
<dbReference type="Proteomes" id="UP001139485">
    <property type="component" value="Unassembled WGS sequence"/>
</dbReference>
<reference evidence="6" key="1">
    <citation type="submission" date="2022-05" db="EMBL/GenBank/DDBJ databases">
        <authorList>
            <person name="Tuo L."/>
        </authorList>
    </citation>
    <scope>NUCLEOTIDE SEQUENCE</scope>
    <source>
        <strain evidence="6">BSK12Z-4</strain>
    </source>
</reference>
<evidence type="ECO:0000256" key="2">
    <source>
        <dbReference type="ARBA" id="ARBA00006739"/>
    </source>
</evidence>
<protein>
    <submittedName>
        <fullName evidence="6">Glycosyltransferase</fullName>
        <ecNumber evidence="6">2.4.-.-</ecNumber>
    </submittedName>
</protein>
<evidence type="ECO:0000256" key="3">
    <source>
        <dbReference type="ARBA" id="ARBA00022676"/>
    </source>
</evidence>